<evidence type="ECO:0000313" key="4">
    <source>
        <dbReference type="Proteomes" id="UP000005240"/>
    </source>
</evidence>
<feature type="compositionally biased region" description="Basic and acidic residues" evidence="1">
    <location>
        <begin position="86"/>
        <end position="104"/>
    </location>
</feature>
<feature type="compositionally biased region" description="Polar residues" evidence="1">
    <location>
        <begin position="226"/>
        <end position="244"/>
    </location>
</feature>
<sequence>MATNKAPLANPPISKTSSLQKELEPETSTPPPSQKVFEANFPSQILTAPTFEEFSITKSNPGPPLPLNPGEPILDNEIQQITAEEFGTKRTWEETGEIPDKEAIKIQSVAAMTKSPRTSHCSSKPPTKQSKKGSSSKPVDLLTKTNTDPSPLQPSPAPKESNPSELPVSEDRPTNDPKLALGTPVPAVPTTRTSEPPSAQAMSSQPQLALPTSSLAASASHKPVSENPNPTIPSDNTPPTTTKTSVEEGGPNSHPADRAAPAQHKPTPAALQSTTNQISPPASGENAPSNPSSSSAPKPAEKPTNLPVCPLTILKSADVQIKVVQIHQELEGIKPSWQKYQTTWASLTPLVQFCAQSMQTSAPTDEFLSPSHNEQWYCPNVIYFALLSTFGNKDNSLPPRCFISTAAKTPHPESSLVCFLHQISHPPQSSISDWAKLVAASVKLISDNLYNPPPPTTDHNQDQLIQGVQVLQHIEAIKNCSSNFDAIEEIPTSDPQPAQQSHSVNVLHEFLNLILDVLSAYVIFQTHALSEAAADRGSEEDQSTAEPHNS</sequence>
<dbReference type="AlphaFoldDB" id="A0A180GQQ7"/>
<name>A0A180GQQ7_PUCT1</name>
<protein>
    <submittedName>
        <fullName evidence="2 3">Uncharacterized protein</fullName>
    </submittedName>
</protein>
<feature type="region of interest" description="Disordered" evidence="1">
    <location>
        <begin position="54"/>
        <end position="73"/>
    </location>
</feature>
<feature type="compositionally biased region" description="Low complexity" evidence="1">
    <location>
        <begin position="279"/>
        <end position="298"/>
    </location>
</feature>
<feature type="region of interest" description="Disordered" evidence="1">
    <location>
        <begin position="86"/>
        <end position="304"/>
    </location>
</feature>
<dbReference type="VEuPathDB" id="FungiDB:PTTG_05405"/>
<reference evidence="2" key="2">
    <citation type="submission" date="2016-05" db="EMBL/GenBank/DDBJ databases">
        <title>Comparative analysis highlights variable genome content of wheat rusts and divergence of the mating loci.</title>
        <authorList>
            <person name="Cuomo C.A."/>
            <person name="Bakkeren G."/>
            <person name="Szabo L."/>
            <person name="Khalil H."/>
            <person name="Joly D."/>
            <person name="Goldberg J."/>
            <person name="Young S."/>
            <person name="Zeng Q."/>
            <person name="Fellers J."/>
        </authorList>
    </citation>
    <scope>NUCLEOTIDE SEQUENCE [LARGE SCALE GENOMIC DNA]</scope>
    <source>
        <strain evidence="2">1-1 BBBD Race 1</strain>
    </source>
</reference>
<feature type="region of interest" description="Disordered" evidence="1">
    <location>
        <begin position="1"/>
        <end position="36"/>
    </location>
</feature>
<reference evidence="3" key="4">
    <citation type="submission" date="2025-05" db="UniProtKB">
        <authorList>
            <consortium name="EnsemblFungi"/>
        </authorList>
    </citation>
    <scope>IDENTIFICATION</scope>
    <source>
        <strain evidence="3">isolate 1-1 / race 1 (BBBD)</strain>
    </source>
</reference>
<evidence type="ECO:0000256" key="1">
    <source>
        <dbReference type="SAM" id="MobiDB-lite"/>
    </source>
</evidence>
<gene>
    <name evidence="2" type="ORF">PTTG_05405</name>
</gene>
<dbReference type="OrthoDB" id="2517778at2759"/>
<reference evidence="3 4" key="3">
    <citation type="journal article" date="2017" name="G3 (Bethesda)">
        <title>Comparative analysis highlights variable genome content of wheat rusts and divergence of the mating loci.</title>
        <authorList>
            <person name="Cuomo C.A."/>
            <person name="Bakkeren G."/>
            <person name="Khalil H.B."/>
            <person name="Panwar V."/>
            <person name="Joly D."/>
            <person name="Linning R."/>
            <person name="Sakthikumar S."/>
            <person name="Song X."/>
            <person name="Adiconis X."/>
            <person name="Fan L."/>
            <person name="Goldberg J.M."/>
            <person name="Levin J.Z."/>
            <person name="Young S."/>
            <person name="Zeng Q."/>
            <person name="Anikster Y."/>
            <person name="Bruce M."/>
            <person name="Wang M."/>
            <person name="Yin C."/>
            <person name="McCallum B."/>
            <person name="Szabo L.J."/>
            <person name="Hulbert S."/>
            <person name="Chen X."/>
            <person name="Fellers J.P."/>
        </authorList>
    </citation>
    <scope>NUCLEOTIDE SEQUENCE</scope>
    <source>
        <strain evidence="3">isolate 1-1 / race 1 (BBBD)</strain>
        <strain evidence="4">Isolate 1-1 / race 1 (BBBD)</strain>
    </source>
</reference>
<feature type="compositionally biased region" description="Polar residues" evidence="1">
    <location>
        <begin position="190"/>
        <end position="207"/>
    </location>
</feature>
<feature type="compositionally biased region" description="Low complexity" evidence="1">
    <location>
        <begin position="208"/>
        <end position="220"/>
    </location>
</feature>
<reference evidence="2" key="1">
    <citation type="submission" date="2009-11" db="EMBL/GenBank/DDBJ databases">
        <authorList>
            <consortium name="The Broad Institute Genome Sequencing Platform"/>
            <person name="Ward D."/>
            <person name="Feldgarden M."/>
            <person name="Earl A."/>
            <person name="Young S.K."/>
            <person name="Zeng Q."/>
            <person name="Koehrsen M."/>
            <person name="Alvarado L."/>
            <person name="Berlin A."/>
            <person name="Bochicchio J."/>
            <person name="Borenstein D."/>
            <person name="Chapman S.B."/>
            <person name="Chen Z."/>
            <person name="Engels R."/>
            <person name="Freedman E."/>
            <person name="Gellesch M."/>
            <person name="Goldberg J."/>
            <person name="Griggs A."/>
            <person name="Gujja S."/>
            <person name="Heilman E."/>
            <person name="Heiman D."/>
            <person name="Hepburn T."/>
            <person name="Howarth C."/>
            <person name="Jen D."/>
            <person name="Larson L."/>
            <person name="Lewis B."/>
            <person name="Mehta T."/>
            <person name="Park D."/>
            <person name="Pearson M."/>
            <person name="Roberts A."/>
            <person name="Saif S."/>
            <person name="Shea T."/>
            <person name="Shenoy N."/>
            <person name="Sisk P."/>
            <person name="Stolte C."/>
            <person name="Sykes S."/>
            <person name="Thomson T."/>
            <person name="Walk T."/>
            <person name="White J."/>
            <person name="Yandava C."/>
            <person name="Izard J."/>
            <person name="Baranova O.V."/>
            <person name="Blanton J.M."/>
            <person name="Tanner A.C."/>
            <person name="Dewhirst F.E."/>
            <person name="Haas B."/>
            <person name="Nusbaum C."/>
            <person name="Birren B."/>
        </authorList>
    </citation>
    <scope>NUCLEOTIDE SEQUENCE [LARGE SCALE GENOMIC DNA]</scope>
    <source>
        <strain evidence="2">1-1 BBBD Race 1</strain>
    </source>
</reference>
<dbReference type="Proteomes" id="UP000005240">
    <property type="component" value="Unassembled WGS sequence"/>
</dbReference>
<feature type="compositionally biased region" description="Polar residues" evidence="1">
    <location>
        <begin position="115"/>
        <end position="150"/>
    </location>
</feature>
<evidence type="ECO:0000313" key="3">
    <source>
        <dbReference type="EnsemblFungi" id="PTTG_05405-t43_1-p1"/>
    </source>
</evidence>
<proteinExistence type="predicted"/>
<organism evidence="2">
    <name type="scientific">Puccinia triticina (isolate 1-1 / race 1 (BBBD))</name>
    <name type="common">Brown leaf rust fungus</name>
    <dbReference type="NCBI Taxonomy" id="630390"/>
    <lineage>
        <taxon>Eukaryota</taxon>
        <taxon>Fungi</taxon>
        <taxon>Dikarya</taxon>
        <taxon>Basidiomycota</taxon>
        <taxon>Pucciniomycotina</taxon>
        <taxon>Pucciniomycetes</taxon>
        <taxon>Pucciniales</taxon>
        <taxon>Pucciniaceae</taxon>
        <taxon>Puccinia</taxon>
    </lineage>
</organism>
<dbReference type="EMBL" id="ADAS02000036">
    <property type="protein sequence ID" value="OAV94758.1"/>
    <property type="molecule type" value="Genomic_DNA"/>
</dbReference>
<keyword evidence="4" id="KW-1185">Reference proteome</keyword>
<dbReference type="EnsemblFungi" id="PTTG_05405-t43_1">
    <property type="protein sequence ID" value="PTTG_05405-t43_1-p1"/>
    <property type="gene ID" value="PTTG_05405"/>
</dbReference>
<accession>A0A180GQQ7</accession>
<evidence type="ECO:0000313" key="2">
    <source>
        <dbReference type="EMBL" id="OAV94758.1"/>
    </source>
</evidence>